<evidence type="ECO:0000313" key="1">
    <source>
        <dbReference type="EMBL" id="CDW23344.1"/>
    </source>
</evidence>
<accession>A0A0K2TBC5</accession>
<dbReference type="EMBL" id="HACA01005983">
    <property type="protein sequence ID" value="CDW23344.1"/>
    <property type="molecule type" value="Transcribed_RNA"/>
</dbReference>
<reference evidence="1" key="1">
    <citation type="submission" date="2014-05" db="EMBL/GenBank/DDBJ databases">
        <authorList>
            <person name="Chronopoulou M."/>
        </authorList>
    </citation>
    <scope>NUCLEOTIDE SEQUENCE</scope>
    <source>
        <tissue evidence="1">Whole organism</tissue>
    </source>
</reference>
<dbReference type="AlphaFoldDB" id="A0A0K2TBC5"/>
<proteinExistence type="predicted"/>
<name>A0A0K2TBC5_LEPSM</name>
<sequence>MAKVVVVMYHSRLVKLLGHHNLGAIPNIRVFRLKQRMPMWTLDIFHMVTIKNLVAETMSRNPKQMRYYCGRR</sequence>
<protein>
    <submittedName>
        <fullName evidence="1">Uncharacterized protein</fullName>
    </submittedName>
</protein>
<dbReference type="EMBL" id="HACA01005982">
    <property type="protein sequence ID" value="CDW23343.1"/>
    <property type="molecule type" value="Transcribed_RNA"/>
</dbReference>
<organism evidence="1">
    <name type="scientific">Lepeophtheirus salmonis</name>
    <name type="common">Salmon louse</name>
    <name type="synonym">Caligus salmonis</name>
    <dbReference type="NCBI Taxonomy" id="72036"/>
    <lineage>
        <taxon>Eukaryota</taxon>
        <taxon>Metazoa</taxon>
        <taxon>Ecdysozoa</taxon>
        <taxon>Arthropoda</taxon>
        <taxon>Crustacea</taxon>
        <taxon>Multicrustacea</taxon>
        <taxon>Hexanauplia</taxon>
        <taxon>Copepoda</taxon>
        <taxon>Siphonostomatoida</taxon>
        <taxon>Caligidae</taxon>
        <taxon>Lepeophtheirus</taxon>
    </lineage>
</organism>